<feature type="non-terminal residue" evidence="2">
    <location>
        <position position="1"/>
    </location>
</feature>
<evidence type="ECO:0000313" key="6">
    <source>
        <dbReference type="Proteomes" id="UP000681967"/>
    </source>
</evidence>
<dbReference type="EMBL" id="CAJOBJ010160286">
    <property type="protein sequence ID" value="CAF4843248.1"/>
    <property type="molecule type" value="Genomic_DNA"/>
</dbReference>
<dbReference type="Proteomes" id="UP000681720">
    <property type="component" value="Unassembled WGS sequence"/>
</dbReference>
<feature type="compositionally biased region" description="Polar residues" evidence="1">
    <location>
        <begin position="7"/>
        <end position="22"/>
    </location>
</feature>
<evidence type="ECO:0000313" key="2">
    <source>
        <dbReference type="EMBL" id="CAF4676091.1"/>
    </source>
</evidence>
<name>A0A8S2ZXM3_9BILA</name>
<feature type="region of interest" description="Disordered" evidence="1">
    <location>
        <begin position="1"/>
        <end position="27"/>
    </location>
</feature>
<proteinExistence type="predicted"/>
<dbReference type="EMBL" id="CAJOBJ010164102">
    <property type="protein sequence ID" value="CAF4857550.1"/>
    <property type="molecule type" value="Genomic_DNA"/>
</dbReference>
<reference evidence="2" key="1">
    <citation type="submission" date="2021-02" db="EMBL/GenBank/DDBJ databases">
        <authorList>
            <person name="Nowell W R."/>
        </authorList>
    </citation>
    <scope>NUCLEOTIDE SEQUENCE</scope>
</reference>
<dbReference type="AlphaFoldDB" id="A0A8S2ZXM3"/>
<evidence type="ECO:0000313" key="3">
    <source>
        <dbReference type="EMBL" id="CAF4726759.1"/>
    </source>
</evidence>
<evidence type="ECO:0000313" key="5">
    <source>
        <dbReference type="EMBL" id="CAF4857550.1"/>
    </source>
</evidence>
<protein>
    <submittedName>
        <fullName evidence="2">Uncharacterized protein</fullName>
    </submittedName>
</protein>
<dbReference type="Proteomes" id="UP000681967">
    <property type="component" value="Unassembled WGS sequence"/>
</dbReference>
<evidence type="ECO:0000256" key="1">
    <source>
        <dbReference type="SAM" id="MobiDB-lite"/>
    </source>
</evidence>
<sequence length="57" mass="6130">SERNILSRLQNGQSQQSATSPPATTNGNGYAYANYTNFIGPFALPAANHTKTCKKLD</sequence>
<organism evidence="2 6">
    <name type="scientific">Rotaria magnacalcarata</name>
    <dbReference type="NCBI Taxonomy" id="392030"/>
    <lineage>
        <taxon>Eukaryota</taxon>
        <taxon>Metazoa</taxon>
        <taxon>Spiralia</taxon>
        <taxon>Gnathifera</taxon>
        <taxon>Rotifera</taxon>
        <taxon>Eurotatoria</taxon>
        <taxon>Bdelloidea</taxon>
        <taxon>Philodinida</taxon>
        <taxon>Philodinidae</taxon>
        <taxon>Rotaria</taxon>
    </lineage>
</organism>
<dbReference type="EMBL" id="CAJOBH010124162">
    <property type="protein sequence ID" value="CAF4726759.1"/>
    <property type="molecule type" value="Genomic_DNA"/>
</dbReference>
<gene>
    <name evidence="2" type="ORF">BYL167_LOCUS43160</name>
    <name evidence="3" type="ORF">BYL167_LOCUS45103</name>
    <name evidence="4" type="ORF">GIL414_LOCUS49030</name>
    <name evidence="5" type="ORF">GIL414_LOCUS49720</name>
</gene>
<accession>A0A8S2ZXM3</accession>
<dbReference type="EMBL" id="CAJOBH010113931">
    <property type="protein sequence ID" value="CAF4676091.1"/>
    <property type="molecule type" value="Genomic_DNA"/>
</dbReference>
<evidence type="ECO:0000313" key="4">
    <source>
        <dbReference type="EMBL" id="CAF4843248.1"/>
    </source>
</evidence>
<comment type="caution">
    <text evidence="2">The sequence shown here is derived from an EMBL/GenBank/DDBJ whole genome shotgun (WGS) entry which is preliminary data.</text>
</comment>